<dbReference type="InterPro" id="IPR006176">
    <property type="entry name" value="3-OHacyl-CoA_DH_NAD-bd"/>
</dbReference>
<dbReference type="Pfam" id="PF02737">
    <property type="entry name" value="3HCDH_N"/>
    <property type="match status" value="1"/>
</dbReference>
<dbReference type="SUPFAM" id="SSF51735">
    <property type="entry name" value="NAD(P)-binding Rossmann-fold domains"/>
    <property type="match status" value="1"/>
</dbReference>
<keyword evidence="7" id="KW-0520">NAD</keyword>
<gene>
    <name evidence="13" type="ORF">CCS01_23550</name>
</gene>
<reference evidence="13 14" key="1">
    <citation type="journal article" date="2018" name="Arch. Microbiol.">
        <title>New insights into the metabolic potential of the phototrophic purple bacterium Rhodopila globiformis DSM 161(T) from its draft genome sequence and evidence for a vanadium-dependent nitrogenase.</title>
        <authorList>
            <person name="Imhoff J.F."/>
            <person name="Rahn T."/>
            <person name="Kunzel S."/>
            <person name="Neulinger S.C."/>
        </authorList>
    </citation>
    <scope>NUCLEOTIDE SEQUENCE [LARGE SCALE GENOMIC DNA]</scope>
    <source>
        <strain evidence="13 14">DSM 161</strain>
    </source>
</reference>
<evidence type="ECO:0000313" key="14">
    <source>
        <dbReference type="Proteomes" id="UP000239724"/>
    </source>
</evidence>
<evidence type="ECO:0000256" key="10">
    <source>
        <dbReference type="PIRSR" id="PIRSR000105-1"/>
    </source>
</evidence>
<protein>
    <recommendedName>
        <fullName evidence="9">L-gulonate 3-dehydrogenase</fullName>
        <ecNumber evidence="8">1.1.1.45</ecNumber>
    </recommendedName>
    <alternativeName>
        <fullName evidence="9">L-gulonate 3-dehydrogenase</fullName>
    </alternativeName>
</protein>
<dbReference type="PIRSF" id="PIRSF000105">
    <property type="entry name" value="HCDH"/>
    <property type="match status" value="1"/>
</dbReference>
<evidence type="ECO:0000256" key="7">
    <source>
        <dbReference type="ARBA" id="ARBA00023027"/>
    </source>
</evidence>
<evidence type="ECO:0000256" key="4">
    <source>
        <dbReference type="ARBA" id="ARBA00022490"/>
    </source>
</evidence>
<dbReference type="Gene3D" id="3.40.50.720">
    <property type="entry name" value="NAD(P)-binding Rossmann-like Domain"/>
    <property type="match status" value="1"/>
</dbReference>
<evidence type="ECO:0000256" key="2">
    <source>
        <dbReference type="ARBA" id="ARBA00009463"/>
    </source>
</evidence>
<comment type="caution">
    <text evidence="13">The sequence shown here is derived from an EMBL/GenBank/DDBJ whole genome shotgun (WGS) entry which is preliminary data.</text>
</comment>
<comment type="subcellular location">
    <subcellularLocation>
        <location evidence="1">Cytoplasm</location>
    </subcellularLocation>
</comment>
<comment type="similarity">
    <text evidence="2">Belongs to the 3-hydroxyacyl-CoA dehydrogenase family.</text>
</comment>
<dbReference type="EMBL" id="NHRY01000239">
    <property type="protein sequence ID" value="PPQ28676.1"/>
    <property type="molecule type" value="Genomic_DNA"/>
</dbReference>
<dbReference type="RefSeq" id="WP_104521267.1">
    <property type="nucleotide sequence ID" value="NZ_NHRY01000239.1"/>
</dbReference>
<name>A0A2S6N251_RHOGL</name>
<evidence type="ECO:0000256" key="1">
    <source>
        <dbReference type="ARBA" id="ARBA00004496"/>
    </source>
</evidence>
<feature type="domain" description="3-hydroxyacyl-CoA dehydrogenase C-terminal" evidence="11">
    <location>
        <begin position="186"/>
        <end position="284"/>
    </location>
</feature>
<evidence type="ECO:0000259" key="12">
    <source>
        <dbReference type="Pfam" id="PF02737"/>
    </source>
</evidence>
<keyword evidence="4" id="KW-0963">Cytoplasm</keyword>
<evidence type="ECO:0000256" key="3">
    <source>
        <dbReference type="ARBA" id="ARBA00011738"/>
    </source>
</evidence>
<dbReference type="GO" id="GO:0005737">
    <property type="term" value="C:cytoplasm"/>
    <property type="evidence" value="ECO:0007669"/>
    <property type="project" value="UniProtKB-SubCell"/>
</dbReference>
<dbReference type="InterPro" id="IPR006108">
    <property type="entry name" value="3HC_DH_C"/>
</dbReference>
<comment type="subunit">
    <text evidence="3">Homodimer.</text>
</comment>
<evidence type="ECO:0000256" key="9">
    <source>
        <dbReference type="ARBA" id="ARBA00042709"/>
    </source>
</evidence>
<feature type="site" description="Important for catalytic activity" evidence="10">
    <location>
        <position position="139"/>
    </location>
</feature>
<evidence type="ECO:0000256" key="5">
    <source>
        <dbReference type="ARBA" id="ARBA00022553"/>
    </source>
</evidence>
<dbReference type="Pfam" id="PF00725">
    <property type="entry name" value="3HCDH"/>
    <property type="match status" value="1"/>
</dbReference>
<feature type="domain" description="3-hydroxyacyl-CoA dehydrogenase NAD binding" evidence="12">
    <location>
        <begin position="3"/>
        <end position="181"/>
    </location>
</feature>
<dbReference type="InterPro" id="IPR036291">
    <property type="entry name" value="NAD(P)-bd_dom_sf"/>
</dbReference>
<evidence type="ECO:0000256" key="8">
    <source>
        <dbReference type="ARBA" id="ARBA00038962"/>
    </source>
</evidence>
<evidence type="ECO:0000256" key="6">
    <source>
        <dbReference type="ARBA" id="ARBA00023002"/>
    </source>
</evidence>
<dbReference type="GO" id="GO:0006631">
    <property type="term" value="P:fatty acid metabolic process"/>
    <property type="evidence" value="ECO:0007669"/>
    <property type="project" value="InterPro"/>
</dbReference>
<evidence type="ECO:0000313" key="13">
    <source>
        <dbReference type="EMBL" id="PPQ28676.1"/>
    </source>
</evidence>
<dbReference type="GO" id="GO:0050104">
    <property type="term" value="F:L-gulonate 3-dehydrogenase activity"/>
    <property type="evidence" value="ECO:0007669"/>
    <property type="project" value="UniProtKB-EC"/>
</dbReference>
<dbReference type="Proteomes" id="UP000239724">
    <property type="component" value="Unassembled WGS sequence"/>
</dbReference>
<dbReference type="PANTHER" id="PTHR48075">
    <property type="entry name" value="3-HYDROXYACYL-COA DEHYDROGENASE FAMILY PROTEIN"/>
    <property type="match status" value="1"/>
</dbReference>
<dbReference type="OrthoDB" id="9803287at2"/>
<dbReference type="PANTHER" id="PTHR48075:SF1">
    <property type="entry name" value="LAMBDA-CRYSTALLIN HOMOLOG"/>
    <property type="match status" value="1"/>
</dbReference>
<dbReference type="Gene3D" id="1.10.1040.10">
    <property type="entry name" value="N-(1-d-carboxylethyl)-l-norvaline Dehydrogenase, domain 2"/>
    <property type="match status" value="1"/>
</dbReference>
<keyword evidence="6" id="KW-0560">Oxidoreductase</keyword>
<organism evidence="13 14">
    <name type="scientific">Rhodopila globiformis</name>
    <name type="common">Rhodopseudomonas globiformis</name>
    <dbReference type="NCBI Taxonomy" id="1071"/>
    <lineage>
        <taxon>Bacteria</taxon>
        <taxon>Pseudomonadati</taxon>
        <taxon>Pseudomonadota</taxon>
        <taxon>Alphaproteobacteria</taxon>
        <taxon>Acetobacterales</taxon>
        <taxon>Acetobacteraceae</taxon>
        <taxon>Rhodopila</taxon>
    </lineage>
</organism>
<evidence type="ECO:0000259" key="11">
    <source>
        <dbReference type="Pfam" id="PF00725"/>
    </source>
</evidence>
<proteinExistence type="inferred from homology"/>
<keyword evidence="5" id="KW-0597">Phosphoprotein</keyword>
<dbReference type="EC" id="1.1.1.45" evidence="8"/>
<dbReference type="InterPro" id="IPR013328">
    <property type="entry name" value="6PGD_dom2"/>
</dbReference>
<dbReference type="AlphaFoldDB" id="A0A2S6N251"/>
<sequence length="316" mass="34524">MTEVAVVGAGLMGHALALVFALGGHQVRLTDNNPETLARAPDLMATALATLAEAGEVDASWNRQKLSAAVRCLPSLEETVKDAALVIEAVVERPDVKRSVYEQLQPLMAPDAILASNTSNLDIFPLVPEALQERTIIAHWYTPPYLCDLVDLCPGPRTKPGMLETVRDMVKAMGKAPVVFRQMVQGYVANRLQAAMQLEVYRLLDEGLVTAKDIDDSVLHGLALRIPILGIMAKADFTGLLLMQQGLKNRSYTPPEPRGESETLDKLIAEGRTGVMAGKGYFDWGDRSPEDLFRERDRKLLALKQALRAIGPMEGT</sequence>
<dbReference type="InterPro" id="IPR008927">
    <property type="entry name" value="6-PGluconate_DH-like_C_sf"/>
</dbReference>
<dbReference type="GO" id="GO:0070403">
    <property type="term" value="F:NAD+ binding"/>
    <property type="evidence" value="ECO:0007669"/>
    <property type="project" value="InterPro"/>
</dbReference>
<keyword evidence="14" id="KW-1185">Reference proteome</keyword>
<dbReference type="SUPFAM" id="SSF48179">
    <property type="entry name" value="6-phosphogluconate dehydrogenase C-terminal domain-like"/>
    <property type="match status" value="1"/>
</dbReference>
<dbReference type="InterPro" id="IPR022694">
    <property type="entry name" value="3-OHacyl-CoA_DH"/>
</dbReference>
<accession>A0A2S6N251</accession>